<keyword evidence="4" id="KW-0560">Oxidoreductase</keyword>
<comment type="caution">
    <text evidence="5">The sequence shown here is derived from an EMBL/GenBank/DDBJ whole genome shotgun (WGS) entry which is preliminary data.</text>
</comment>
<keyword evidence="3" id="KW-0274">FAD</keyword>
<evidence type="ECO:0000313" key="6">
    <source>
        <dbReference type="Proteomes" id="UP001428817"/>
    </source>
</evidence>
<dbReference type="InterPro" id="IPR020946">
    <property type="entry name" value="Flavin_mOase-like"/>
</dbReference>
<evidence type="ECO:0000256" key="2">
    <source>
        <dbReference type="ARBA" id="ARBA00022630"/>
    </source>
</evidence>
<evidence type="ECO:0000256" key="3">
    <source>
        <dbReference type="ARBA" id="ARBA00022827"/>
    </source>
</evidence>
<dbReference type="InterPro" id="IPR051209">
    <property type="entry name" value="FAD-bind_Monooxygenase_sf"/>
</dbReference>
<dbReference type="Proteomes" id="UP001428817">
    <property type="component" value="Unassembled WGS sequence"/>
</dbReference>
<protein>
    <submittedName>
        <fullName evidence="5">NAD(P)/FAD-dependent oxidoreductase</fullName>
    </submittedName>
</protein>
<evidence type="ECO:0000313" key="5">
    <source>
        <dbReference type="EMBL" id="GAA5151180.1"/>
    </source>
</evidence>
<evidence type="ECO:0000256" key="4">
    <source>
        <dbReference type="ARBA" id="ARBA00023002"/>
    </source>
</evidence>
<dbReference type="EMBL" id="BAABJP010000007">
    <property type="protein sequence ID" value="GAA5151180.1"/>
    <property type="molecule type" value="Genomic_DNA"/>
</dbReference>
<proteinExistence type="inferred from homology"/>
<dbReference type="RefSeq" id="WP_185064466.1">
    <property type="nucleotide sequence ID" value="NZ_BAABJP010000007.1"/>
</dbReference>
<dbReference type="SUPFAM" id="SSF51905">
    <property type="entry name" value="FAD/NAD(P)-binding domain"/>
    <property type="match status" value="2"/>
</dbReference>
<keyword evidence="6" id="KW-1185">Reference proteome</keyword>
<dbReference type="Gene3D" id="3.50.50.60">
    <property type="entry name" value="FAD/NAD(P)-binding domain"/>
    <property type="match status" value="3"/>
</dbReference>
<dbReference type="PANTHER" id="PTHR42877">
    <property type="entry name" value="L-ORNITHINE N(5)-MONOOXYGENASE-RELATED"/>
    <property type="match status" value="1"/>
</dbReference>
<comment type="similarity">
    <text evidence="1">Belongs to the FAD-binding monooxygenase family.</text>
</comment>
<name>A0ABP9PRW8_9PSEU</name>
<gene>
    <name evidence="5" type="ORF">GCM10023321_17730</name>
</gene>
<dbReference type="InterPro" id="IPR036188">
    <property type="entry name" value="FAD/NAD-bd_sf"/>
</dbReference>
<evidence type="ECO:0000256" key="1">
    <source>
        <dbReference type="ARBA" id="ARBA00010139"/>
    </source>
</evidence>
<sequence length="490" mass="55486">MPRQPRVAIIGAGMSGICTAAKLRQAGMTDFVIYEKTGEVGGTWRENTYPGLSCDVPSRYYSYTFAPNPDWTRVFSPGPEIHAYLRRVARELEIVPHVRFNTEVAEAEWLADRSVWRLGTKDGEEREFDFIVSAAGVLHHPRTPDIPGLDEFAGAAFHSARWDHSVPLDGKRVAVIGNGSTGVQITTALAPRCASYKMFSRTPQWVMPIANPRYSRLSRALLRRFPALNRAWGRVGYKFWQQVFEKSFCQAVIRPGWQRRLLTAICRLHLLRLRDPELRRRMRPADQPMCKRMIFASGFYSKFARGQAELVDSPIERVTERGILTADGTLHELDVIALATGFHAHAYLQPIELVGQDGLRLSKVWSDEPRGYRTVALPGFPNFFLLLGPHSPIGNQSLFMITETQVDYALRWIDRWRRGEFTAAAPREDAAETFNAELRTAYPSTIWTSGCDSWYIGKDGLPALWPFTPQAHRDMLATPRPTEWHLTGAA</sequence>
<reference evidence="6" key="1">
    <citation type="journal article" date="2019" name="Int. J. Syst. Evol. Microbiol.">
        <title>The Global Catalogue of Microorganisms (GCM) 10K type strain sequencing project: providing services to taxonomists for standard genome sequencing and annotation.</title>
        <authorList>
            <consortium name="The Broad Institute Genomics Platform"/>
            <consortium name="The Broad Institute Genome Sequencing Center for Infectious Disease"/>
            <person name="Wu L."/>
            <person name="Ma J."/>
        </authorList>
    </citation>
    <scope>NUCLEOTIDE SEQUENCE [LARGE SCALE GENOMIC DNA]</scope>
    <source>
        <strain evidence="6">JCM 18303</strain>
    </source>
</reference>
<organism evidence="5 6">
    <name type="scientific">Pseudonocardia eucalypti</name>
    <dbReference type="NCBI Taxonomy" id="648755"/>
    <lineage>
        <taxon>Bacteria</taxon>
        <taxon>Bacillati</taxon>
        <taxon>Actinomycetota</taxon>
        <taxon>Actinomycetes</taxon>
        <taxon>Pseudonocardiales</taxon>
        <taxon>Pseudonocardiaceae</taxon>
        <taxon>Pseudonocardia</taxon>
    </lineage>
</organism>
<keyword evidence="2" id="KW-0285">Flavoprotein</keyword>
<accession>A0ABP9PRW8</accession>
<dbReference type="PANTHER" id="PTHR42877:SF4">
    <property type="entry name" value="FAD_NAD(P)-BINDING DOMAIN-CONTAINING PROTEIN-RELATED"/>
    <property type="match status" value="1"/>
</dbReference>
<dbReference type="PRINTS" id="PR00419">
    <property type="entry name" value="ADXRDTASE"/>
</dbReference>
<dbReference type="Pfam" id="PF00743">
    <property type="entry name" value="FMO-like"/>
    <property type="match status" value="1"/>
</dbReference>